<feature type="domain" description="Luciferase" evidence="1">
    <location>
        <begin position="177"/>
        <end position="250"/>
    </location>
</feature>
<dbReference type="AlphaFoldDB" id="A0A9W8RWD9"/>
<protein>
    <recommendedName>
        <fullName evidence="1">Luciferase domain-containing protein</fullName>
    </recommendedName>
</protein>
<accession>A0A9W8RWD9</accession>
<proteinExistence type="predicted"/>
<dbReference type="InterPro" id="IPR040841">
    <property type="entry name" value="Luciferase_dom"/>
</dbReference>
<dbReference type="PANTHER" id="PTHR38695:SF1">
    <property type="entry name" value="AMINO ACID PERMEASE_ SLC12A DOMAIN-CONTAINING PROTEIN"/>
    <property type="match status" value="1"/>
</dbReference>
<dbReference type="OrthoDB" id="5358398at2759"/>
<dbReference type="Proteomes" id="UP001152049">
    <property type="component" value="Unassembled WGS sequence"/>
</dbReference>
<evidence type="ECO:0000313" key="3">
    <source>
        <dbReference type="Proteomes" id="UP001152049"/>
    </source>
</evidence>
<comment type="caution">
    <text evidence="2">The sequence shown here is derived from an EMBL/GenBank/DDBJ whole genome shotgun (WGS) entry which is preliminary data.</text>
</comment>
<sequence length="273" mass="30919">MPAFDQLKTLLERSAFQRPWVVATTSGAAALVVFAAWCVQDYHDYLSLGPGGPPYNVKGWAWITFGIRPFALSRSGTTYVADYPVNGSRQEIENLPRREGERALLGGIAPHRQLSQHAPEKMRIYIENLFKNAARQHPSILETKRSLYERHHDALFVSSKLLNTQAQALPKTAVIARGELGHAHPDLSVHLYLSPADARVVIEKGWAERHRLSVPEDSWVKNKYAIASTYLMIYGPRSEKEMEVLRVILESSIRYMTGSETVDEVEWRKLVIQ</sequence>
<reference evidence="2" key="1">
    <citation type="submission" date="2022-09" db="EMBL/GenBank/DDBJ databases">
        <title>Fusarium specimens isolated from Avocado Roots.</title>
        <authorList>
            <person name="Stajich J."/>
            <person name="Roper C."/>
            <person name="Heimlech-Rivalta G."/>
        </authorList>
    </citation>
    <scope>NUCLEOTIDE SEQUENCE</scope>
    <source>
        <strain evidence="2">CF00136</strain>
    </source>
</reference>
<dbReference type="PANTHER" id="PTHR38695">
    <property type="entry name" value="AMINO ACID PERMEASE_ SLC12A DOMAIN-CONTAINING PROTEIN"/>
    <property type="match status" value="1"/>
</dbReference>
<name>A0A9W8RWD9_9HYPO</name>
<evidence type="ECO:0000259" key="1">
    <source>
        <dbReference type="Pfam" id="PF17648"/>
    </source>
</evidence>
<gene>
    <name evidence="2" type="ORF">NW762_009007</name>
</gene>
<dbReference type="InterPro" id="IPR048273">
    <property type="entry name" value="Luciferase"/>
</dbReference>
<organism evidence="2 3">
    <name type="scientific">Fusarium torreyae</name>
    <dbReference type="NCBI Taxonomy" id="1237075"/>
    <lineage>
        <taxon>Eukaryota</taxon>
        <taxon>Fungi</taxon>
        <taxon>Dikarya</taxon>
        <taxon>Ascomycota</taxon>
        <taxon>Pezizomycotina</taxon>
        <taxon>Sordariomycetes</taxon>
        <taxon>Hypocreomycetidae</taxon>
        <taxon>Hypocreales</taxon>
        <taxon>Nectriaceae</taxon>
        <taxon>Fusarium</taxon>
    </lineage>
</organism>
<evidence type="ECO:0000313" key="2">
    <source>
        <dbReference type="EMBL" id="KAJ4256911.1"/>
    </source>
</evidence>
<dbReference type="EMBL" id="JAOQAZ010000018">
    <property type="protein sequence ID" value="KAJ4256911.1"/>
    <property type="molecule type" value="Genomic_DNA"/>
</dbReference>
<dbReference type="Pfam" id="PF17648">
    <property type="entry name" value="Luciferase"/>
    <property type="match status" value="1"/>
</dbReference>
<keyword evidence="3" id="KW-1185">Reference proteome</keyword>